<protein>
    <submittedName>
        <fullName evidence="1">Uncharacterized protein</fullName>
    </submittedName>
</protein>
<gene>
    <name evidence="1" type="ORF">D0544_08280</name>
</gene>
<dbReference type="Proteomes" id="UP000280792">
    <property type="component" value="Unassembled WGS sequence"/>
</dbReference>
<sequence length="161" mass="18501">MLSACSWGVTTHPELVGIEPLDSLVLLERSDDSVLLAEEKGLLQLSIYSAKGIGGLSIRRPQSDRWSRLELSLDLVALEYLRVATRDYEVRLSLPRRSDYPTPWEVRERLQDGAWSEWRSLSRQHPLSPWLESKGGWVKVKLSLQPVGEGDLRINWVDFYR</sequence>
<dbReference type="EMBL" id="QWEZ01000001">
    <property type="protein sequence ID" value="RRJ85060.1"/>
    <property type="molecule type" value="Genomic_DNA"/>
</dbReference>
<accession>A0A3P3VR06</accession>
<name>A0A3P3VR06_9GAMM</name>
<comment type="caution">
    <text evidence="1">The sequence shown here is derived from an EMBL/GenBank/DDBJ whole genome shotgun (WGS) entry which is preliminary data.</text>
</comment>
<proteinExistence type="predicted"/>
<reference evidence="1 2" key="2">
    <citation type="submission" date="2018-12" db="EMBL/GenBank/DDBJ databases">
        <title>Simiduia agarivorans gen. nov., sp. nov., a marine, agarolytic bacterium isolated from shallow coastal water from Keelung, Taiwan.</title>
        <authorList>
            <person name="Shieh W.Y."/>
        </authorList>
    </citation>
    <scope>NUCLEOTIDE SEQUENCE [LARGE SCALE GENOMIC DNA]</scope>
    <source>
        <strain evidence="1 2">GTF-13</strain>
    </source>
</reference>
<evidence type="ECO:0000313" key="1">
    <source>
        <dbReference type="EMBL" id="RRJ85060.1"/>
    </source>
</evidence>
<evidence type="ECO:0000313" key="2">
    <source>
        <dbReference type="Proteomes" id="UP000280792"/>
    </source>
</evidence>
<reference evidence="1 2" key="1">
    <citation type="submission" date="2018-08" db="EMBL/GenBank/DDBJ databases">
        <authorList>
            <person name="Khan S.A."/>
        </authorList>
    </citation>
    <scope>NUCLEOTIDE SEQUENCE [LARGE SCALE GENOMIC DNA]</scope>
    <source>
        <strain evidence="1 2">GTF-13</strain>
    </source>
</reference>
<dbReference type="RefSeq" id="WP_125015490.1">
    <property type="nucleotide sequence ID" value="NZ_QWEZ01000001.1"/>
</dbReference>
<organism evidence="1 2">
    <name type="scientific">Aestuariirhabdus litorea</name>
    <dbReference type="NCBI Taxonomy" id="2528527"/>
    <lineage>
        <taxon>Bacteria</taxon>
        <taxon>Pseudomonadati</taxon>
        <taxon>Pseudomonadota</taxon>
        <taxon>Gammaproteobacteria</taxon>
        <taxon>Oceanospirillales</taxon>
        <taxon>Aestuariirhabdaceae</taxon>
        <taxon>Aestuariirhabdus</taxon>
    </lineage>
</organism>
<dbReference type="AlphaFoldDB" id="A0A3P3VR06"/>
<keyword evidence="2" id="KW-1185">Reference proteome</keyword>